<dbReference type="AlphaFoldDB" id="A0A1L6MYG0"/>
<reference evidence="2 3" key="1">
    <citation type="submission" date="2016-08" db="EMBL/GenBank/DDBJ databases">
        <title>Identification and validation of antigenic proteins from Pajaroellobacter abortibovis using de-novo genome sequence assembly and reverse vaccinology.</title>
        <authorList>
            <person name="Welly B.T."/>
            <person name="Miller M.R."/>
            <person name="Stott J.L."/>
            <person name="Blanchard M.T."/>
            <person name="Islas-Trejo A.D."/>
            <person name="O'Rourke S.M."/>
            <person name="Young A.E."/>
            <person name="Medrano J.F."/>
            <person name="Van Eenennaam A.L."/>
        </authorList>
    </citation>
    <scope>NUCLEOTIDE SEQUENCE [LARGE SCALE GENOMIC DNA]</scope>
    <source>
        <strain evidence="2 3">BTF92-0548A/99-0131</strain>
    </source>
</reference>
<keyword evidence="3" id="KW-1185">Reference proteome</keyword>
<evidence type="ECO:0000259" key="1">
    <source>
        <dbReference type="Pfam" id="PF04015"/>
    </source>
</evidence>
<evidence type="ECO:0000313" key="3">
    <source>
        <dbReference type="Proteomes" id="UP000185544"/>
    </source>
</evidence>
<dbReference type="RefSeq" id="WP_075277154.1">
    <property type="nucleotide sequence ID" value="NZ_CP016908.1"/>
</dbReference>
<dbReference type="Pfam" id="PF04015">
    <property type="entry name" value="DUF362"/>
    <property type="match status" value="1"/>
</dbReference>
<evidence type="ECO:0000313" key="2">
    <source>
        <dbReference type="EMBL" id="APS00487.1"/>
    </source>
</evidence>
<feature type="domain" description="DUF362" evidence="1">
    <location>
        <begin position="26"/>
        <end position="123"/>
    </location>
</feature>
<dbReference type="InterPro" id="IPR007160">
    <property type="entry name" value="DUF362"/>
</dbReference>
<accession>A0A1L6MYG0</accession>
<sequence>MAVHANGNAMMGGRVIRLKETGIWTKFVRHLTEATAVFNIALIKDHSICGYTGYLKSMSHGTTINPHDFHAHQVSPQIALLCAQGVCLCITGGFKVMYHRGPLDKLPQYRVPHEVVFATTDPVRWTAWDGTSWKNSMKKEDLLLSEERAACPLISMQLTNWV</sequence>
<protein>
    <recommendedName>
        <fullName evidence="1">DUF362 domain-containing protein</fullName>
    </recommendedName>
</protein>
<dbReference type="Proteomes" id="UP000185544">
    <property type="component" value="Chromosome"/>
</dbReference>
<gene>
    <name evidence="2" type="ORF">BCY86_07210</name>
</gene>
<dbReference type="KEGG" id="pabo:BCY86_07210"/>
<dbReference type="EMBL" id="CP016908">
    <property type="protein sequence ID" value="APS00487.1"/>
    <property type="molecule type" value="Genomic_DNA"/>
</dbReference>
<organism evidence="2 3">
    <name type="scientific">Pajaroellobacter abortibovis</name>
    <dbReference type="NCBI Taxonomy" id="1882918"/>
    <lineage>
        <taxon>Bacteria</taxon>
        <taxon>Pseudomonadati</taxon>
        <taxon>Myxococcota</taxon>
        <taxon>Polyangia</taxon>
        <taxon>Polyangiales</taxon>
        <taxon>Polyangiaceae</taxon>
    </lineage>
</organism>
<name>A0A1L6MYG0_9BACT</name>
<dbReference type="OrthoDB" id="127514at2"/>
<proteinExistence type="predicted"/>